<dbReference type="EMBL" id="JANSHE010000215">
    <property type="protein sequence ID" value="KAJ3014376.1"/>
    <property type="molecule type" value="Genomic_DNA"/>
</dbReference>
<protein>
    <submittedName>
        <fullName evidence="1">Uncharacterized protein</fullName>
    </submittedName>
</protein>
<gene>
    <name evidence="1" type="ORF">NUW54_g1323</name>
</gene>
<evidence type="ECO:0000313" key="2">
    <source>
        <dbReference type="Proteomes" id="UP001144978"/>
    </source>
</evidence>
<reference evidence="1" key="1">
    <citation type="submission" date="2022-08" db="EMBL/GenBank/DDBJ databases">
        <title>Genome Sequence of Pycnoporus sanguineus.</title>
        <authorList>
            <person name="Buettner E."/>
        </authorList>
    </citation>
    <scope>NUCLEOTIDE SEQUENCE</scope>
    <source>
        <strain evidence="1">CG-C14</strain>
    </source>
</reference>
<organism evidence="1 2">
    <name type="scientific">Trametes sanguinea</name>
    <dbReference type="NCBI Taxonomy" id="158606"/>
    <lineage>
        <taxon>Eukaryota</taxon>
        <taxon>Fungi</taxon>
        <taxon>Dikarya</taxon>
        <taxon>Basidiomycota</taxon>
        <taxon>Agaricomycotina</taxon>
        <taxon>Agaricomycetes</taxon>
        <taxon>Polyporales</taxon>
        <taxon>Polyporaceae</taxon>
        <taxon>Trametes</taxon>
    </lineage>
</organism>
<proteinExistence type="predicted"/>
<evidence type="ECO:0000313" key="1">
    <source>
        <dbReference type="EMBL" id="KAJ3014376.1"/>
    </source>
</evidence>
<keyword evidence="2" id="KW-1185">Reference proteome</keyword>
<comment type="caution">
    <text evidence="1">The sequence shown here is derived from an EMBL/GenBank/DDBJ whole genome shotgun (WGS) entry which is preliminary data.</text>
</comment>
<sequence>MSTYIQRQPRKQSRGTDTWRIYPQAAHGHSSLAILIVSLLALPLLCWIWTLLSRVINAAILAHAGTVAAAQTRRMPSKLARQYAGELSEVCVETEPGEEERVEAAESMPQASKPPLRLVTVTSNPSTHEGDSEDSVVHSGGISTRSELLSKHWDSNTLCGSDPSSGEQELLGDDLNDLGNNLGDIYVQDCDTDDKDATSEPLADWDASGKFTVVTQHSKDSVQEASALGSPHGSGDSSSDESDGAADPRPGQTRGTRVLARVEDFDNDNGASGGDEGDEHEDKEHQPVDNEDVLDVTEDDPLYACLQDLVAPDSAGDPRAASYTDGHLPRTFSEDPLVRRAYIQAFIAAAFHSATHDLRTGFEIPGLDDMVRTLRTVERRLGVDPDEHIIYYALGCTEPGCKGKFYEVKTSTNGKQYRMPLEPLPTTSLIAALQRILLRPGKVSELGHWRKEHKDDAGPVPPRPQEEWPGLQHRKGGKWGFEDITASELLQRFVALPMGLVLMFNIDWFCGLKRSKYSAGAIYCTLCNNPRAKRFLREETILLAVIPGPEEPSLEQLNAILEVFVLEARHLYDGILMRVPGSKDPQPCHVYVNIIAADLPGSWKATGLRGHTAQRFMCMVCKKTFHINTVMTAATSIDLNILPDWMPARDSPPDFMHAGYLGEAKHVVQGILIKGGMFTKRSNRDKPDEKFKGFLEDIWLPGSFNKVSTNLLTGAAGKADQWRIMATYLPVALYMSWQVDGVIPDMDAPKPRAGKKAAAEYDRVTALVNERRHHHALQAAESEVSPADLENMANERADRNYVQQYEAILKWCVAMRIWGSRSITVDDAWRAHECHMYSCQAWTRMLCHLTPYFHLLMHLILWVLRLGPAYVWWAFAYERFNGFLLKIHHNGHPGELEATMMCSWTKLHLIYDLILHLENLGDAKTIEDEESIKDLKACLHAPKAGKKTRGTLLTMLAAVTAAQSNELIVYPKHGRKLNLKHAGLYADVYEHLRKEWQGKVNLIPDTAPHDENGTAFIAVAIPMFSHVVVAGVRYGASTAQKGLSSRAADLGIDTWRARRLGEPQVLNTAQLSGHFALPSIEHRGRVLWVTMSLCWDSQEPDTVDDVQEDNC</sequence>
<dbReference type="Proteomes" id="UP001144978">
    <property type="component" value="Unassembled WGS sequence"/>
</dbReference>
<name>A0ACC1Q840_9APHY</name>
<accession>A0ACC1Q840</accession>